<feature type="region of interest" description="Disordered" evidence="1">
    <location>
        <begin position="262"/>
        <end position="311"/>
    </location>
</feature>
<evidence type="ECO:0000313" key="3">
    <source>
        <dbReference type="Proteomes" id="UP000801428"/>
    </source>
</evidence>
<feature type="compositionally biased region" description="Basic and acidic residues" evidence="1">
    <location>
        <begin position="121"/>
        <end position="133"/>
    </location>
</feature>
<comment type="caution">
    <text evidence="2">The sequence shown here is derived from an EMBL/GenBank/DDBJ whole genome shotgun (WGS) entry which is preliminary data.</text>
</comment>
<dbReference type="Proteomes" id="UP000801428">
    <property type="component" value="Unassembled WGS sequence"/>
</dbReference>
<feature type="compositionally biased region" description="Basic and acidic residues" evidence="1">
    <location>
        <begin position="73"/>
        <end position="86"/>
    </location>
</feature>
<protein>
    <submittedName>
        <fullName evidence="2">Uncharacterized protein</fullName>
    </submittedName>
</protein>
<feature type="compositionally biased region" description="Basic and acidic residues" evidence="1">
    <location>
        <begin position="1"/>
        <end position="12"/>
    </location>
</feature>
<reference evidence="2" key="1">
    <citation type="submission" date="2019-04" db="EMBL/GenBank/DDBJ databases">
        <title>Sequencing of skin fungus with MAO and IRED activity.</title>
        <authorList>
            <person name="Marsaioli A.J."/>
            <person name="Bonatto J.M.C."/>
            <person name="Reis Junior O."/>
        </authorList>
    </citation>
    <scope>NUCLEOTIDE SEQUENCE</scope>
    <source>
        <strain evidence="2">30M1</strain>
    </source>
</reference>
<dbReference type="EMBL" id="SWKU01000014">
    <property type="protein sequence ID" value="KAF3000828.1"/>
    <property type="molecule type" value="Genomic_DNA"/>
</dbReference>
<dbReference type="AlphaFoldDB" id="A0A9P4TB60"/>
<proteinExistence type="predicted"/>
<feature type="compositionally biased region" description="Polar residues" evidence="1">
    <location>
        <begin position="134"/>
        <end position="157"/>
    </location>
</feature>
<dbReference type="OrthoDB" id="3799761at2759"/>
<evidence type="ECO:0000313" key="2">
    <source>
        <dbReference type="EMBL" id="KAF3000828.1"/>
    </source>
</evidence>
<gene>
    <name evidence="2" type="ORF">E8E13_006762</name>
</gene>
<evidence type="ECO:0000256" key="1">
    <source>
        <dbReference type="SAM" id="MobiDB-lite"/>
    </source>
</evidence>
<feature type="region of interest" description="Disordered" evidence="1">
    <location>
        <begin position="1"/>
        <end position="174"/>
    </location>
</feature>
<sequence>MPHNQHEGRNPSESRQSNNQLSSRDSSTPNLEVQLYSQPFKQGQSAGEDEPSGFNPSPKRGQGPRRPPPLIRGEYEEQYSREDRRRFAIYRGPAATETNCLTGRADNNKASLARPVLATKDVNEKLRNADSHETTSSLLDLNKNSPGIGQQPGQQRSVADEERAKGSPGRQLKFIPSLPEEPALLAIQTKAASRNELEARRDRVSQEEGMESLIAEISDQLPGVSIRPRSPFEDSSAIPEPLDLDVVNKRKKTVCLSKSVGNLKDCSRGSERNRLHKSRKDSPGSISAIPSLGRESPSTSKALELASAERK</sequence>
<organism evidence="2 3">
    <name type="scientific">Curvularia kusanoi</name>
    <name type="common">Cochliobolus kusanoi</name>
    <dbReference type="NCBI Taxonomy" id="90978"/>
    <lineage>
        <taxon>Eukaryota</taxon>
        <taxon>Fungi</taxon>
        <taxon>Dikarya</taxon>
        <taxon>Ascomycota</taxon>
        <taxon>Pezizomycotina</taxon>
        <taxon>Dothideomycetes</taxon>
        <taxon>Pleosporomycetidae</taxon>
        <taxon>Pleosporales</taxon>
        <taxon>Pleosporineae</taxon>
        <taxon>Pleosporaceae</taxon>
        <taxon>Curvularia</taxon>
    </lineage>
</organism>
<feature type="compositionally biased region" description="Polar residues" evidence="1">
    <location>
        <begin position="13"/>
        <end position="45"/>
    </location>
</feature>
<keyword evidence="3" id="KW-1185">Reference proteome</keyword>
<accession>A0A9P4TB60</accession>
<name>A0A9P4TB60_CURKU</name>